<dbReference type="STRING" id="1423788.FC78_GL001641"/>
<evidence type="ECO:0000259" key="3">
    <source>
        <dbReference type="Pfam" id="PF00144"/>
    </source>
</evidence>
<dbReference type="InterPro" id="IPR012338">
    <property type="entry name" value="Beta-lactam/transpept-like"/>
</dbReference>
<dbReference type="Pfam" id="PF00144">
    <property type="entry name" value="Beta-lactamase"/>
    <property type="match status" value="1"/>
</dbReference>
<comment type="subcellular location">
    <subcellularLocation>
        <location evidence="1">Membrane</location>
    </subcellularLocation>
</comment>
<dbReference type="PANTHER" id="PTHR46825">
    <property type="entry name" value="D-ALANYL-D-ALANINE-CARBOXYPEPTIDASE/ENDOPEPTIDASE AMPH"/>
    <property type="match status" value="1"/>
</dbReference>
<comment type="caution">
    <text evidence="4">The sequence shown here is derived from an EMBL/GenBank/DDBJ whole genome shotgun (WGS) entry which is preliminary data.</text>
</comment>
<evidence type="ECO:0000256" key="2">
    <source>
        <dbReference type="ARBA" id="ARBA00023136"/>
    </source>
</evidence>
<name>A0A0R1KH86_9LACO</name>
<dbReference type="GO" id="GO:0016020">
    <property type="term" value="C:membrane"/>
    <property type="evidence" value="ECO:0007669"/>
    <property type="project" value="UniProtKB-SubCell"/>
</dbReference>
<dbReference type="SUPFAM" id="SSF56601">
    <property type="entry name" value="beta-lactamase/transpeptidase-like"/>
    <property type="match status" value="1"/>
</dbReference>
<dbReference type="AlphaFoldDB" id="A0A0R1KH86"/>
<reference evidence="4 5" key="1">
    <citation type="journal article" date="2015" name="Genome Announc.">
        <title>Expanding the biotechnology potential of lactobacilli through comparative genomics of 213 strains and associated genera.</title>
        <authorList>
            <person name="Sun Z."/>
            <person name="Harris H.M."/>
            <person name="McCann A."/>
            <person name="Guo C."/>
            <person name="Argimon S."/>
            <person name="Zhang W."/>
            <person name="Yang X."/>
            <person name="Jeffery I.B."/>
            <person name="Cooney J.C."/>
            <person name="Kagawa T.F."/>
            <person name="Liu W."/>
            <person name="Song Y."/>
            <person name="Salvetti E."/>
            <person name="Wrobel A."/>
            <person name="Rasinkangas P."/>
            <person name="Parkhill J."/>
            <person name="Rea M.C."/>
            <person name="O'Sullivan O."/>
            <person name="Ritari J."/>
            <person name="Douillard F.P."/>
            <person name="Paul Ross R."/>
            <person name="Yang R."/>
            <person name="Briner A.E."/>
            <person name="Felis G.E."/>
            <person name="de Vos W.M."/>
            <person name="Barrangou R."/>
            <person name="Klaenhammer T.R."/>
            <person name="Caufield P.W."/>
            <person name="Cui Y."/>
            <person name="Zhang H."/>
            <person name="O'Toole P.W."/>
        </authorList>
    </citation>
    <scope>NUCLEOTIDE SEQUENCE [LARGE SCALE GENOMIC DNA]</scope>
    <source>
        <strain evidence="4 5">DSM 19674</strain>
    </source>
</reference>
<feature type="domain" description="Beta-lactamase-related" evidence="3">
    <location>
        <begin position="70"/>
        <end position="349"/>
    </location>
</feature>
<evidence type="ECO:0000313" key="5">
    <source>
        <dbReference type="Proteomes" id="UP000051515"/>
    </source>
</evidence>
<dbReference type="PANTHER" id="PTHR46825:SF11">
    <property type="entry name" value="PENICILLIN-BINDING PROTEIN 4"/>
    <property type="match status" value="1"/>
</dbReference>
<dbReference type="Proteomes" id="UP000051515">
    <property type="component" value="Unassembled WGS sequence"/>
</dbReference>
<evidence type="ECO:0000313" key="4">
    <source>
        <dbReference type="EMBL" id="KRK82838.1"/>
    </source>
</evidence>
<protein>
    <submittedName>
        <fullName evidence="4">Beta-lactamase class C related penicillin binding protein</fullName>
    </submittedName>
</protein>
<dbReference type="PATRIC" id="fig|1423788.3.peg.1692"/>
<evidence type="ECO:0000256" key="1">
    <source>
        <dbReference type="ARBA" id="ARBA00004370"/>
    </source>
</evidence>
<sequence length="379" mass="42724">MKNNLYLTIKEGIQTGFKVNIMKKMFLPILMLSSALLGIAPSTACVDSSVDTNYTDEFAQKANKILDQKGFSGSLLVVKNGKPIFETSRGYSNYGTNLYNNDETSYEIDSIQKNLTAAMVMKLVQENKLSLNDKLSQFYPEVPGSNNITLRQMMAMTSGLMLKGDVGPYRVMSDSEIINADIKNTKYIGLLHDKWNYQAINFNLLCGILEKMTGKTYQQLFTETYTDKLNLKHTIFAYDYSPDVVKAIGYNNPNPLSIKMDYQNIFYTKRYYEYDELGTGQVFMSVGDLYKAEEYIMNGSMLTKKSRDELFVPGSISTYGGGMYHGKDDNYANGWGYGFQGVVHISDDGKTAVIALENYSRKAADVKPFVKQIYQIAND</sequence>
<organism evidence="4 5">
    <name type="scientific">Companilactobacillus bobalius DSM 19674</name>
    <dbReference type="NCBI Taxonomy" id="1423788"/>
    <lineage>
        <taxon>Bacteria</taxon>
        <taxon>Bacillati</taxon>
        <taxon>Bacillota</taxon>
        <taxon>Bacilli</taxon>
        <taxon>Lactobacillales</taxon>
        <taxon>Lactobacillaceae</taxon>
        <taxon>Companilactobacillus</taxon>
        <taxon>Companilactobacillus bobalius</taxon>
    </lineage>
</organism>
<dbReference type="Gene3D" id="3.40.710.10">
    <property type="entry name" value="DD-peptidase/beta-lactamase superfamily"/>
    <property type="match status" value="1"/>
</dbReference>
<gene>
    <name evidence="4" type="ORF">FC78_GL001641</name>
</gene>
<proteinExistence type="predicted"/>
<dbReference type="InterPro" id="IPR050491">
    <property type="entry name" value="AmpC-like"/>
</dbReference>
<dbReference type="InterPro" id="IPR001466">
    <property type="entry name" value="Beta-lactam-related"/>
</dbReference>
<dbReference type="EMBL" id="AZDY01000037">
    <property type="protein sequence ID" value="KRK82838.1"/>
    <property type="molecule type" value="Genomic_DNA"/>
</dbReference>
<accession>A0A0R1KH86</accession>
<keyword evidence="5" id="KW-1185">Reference proteome</keyword>
<keyword evidence="2" id="KW-0472">Membrane</keyword>